<dbReference type="Proteomes" id="UP000037660">
    <property type="component" value="Unassembled WGS sequence"/>
</dbReference>
<reference evidence="2 3" key="2">
    <citation type="journal article" date="2016" name="Science">
        <title>A bacterium that degrades and assimilates poly(ethylene terephthalate).</title>
        <authorList>
            <person name="Yoshida S."/>
            <person name="Hiraga K."/>
            <person name="Takehana T."/>
            <person name="Taniguchi I."/>
            <person name="Yamaji H."/>
            <person name="Maeda Y."/>
            <person name="Toyohara K."/>
            <person name="Miyamoto K."/>
            <person name="Kimura Y."/>
            <person name="Oda K."/>
        </authorList>
    </citation>
    <scope>NUCLEOTIDE SEQUENCE [LARGE SCALE GENOMIC DNA]</scope>
    <source>
        <strain evidence="3">NBRC 110686 / TISTR 2288 / 201-F6</strain>
    </source>
</reference>
<dbReference type="SUPFAM" id="SSF49344">
    <property type="entry name" value="CBD9-like"/>
    <property type="match status" value="1"/>
</dbReference>
<sequence>MLAGCGSGDDEAPPAALPDLQPVALNVKPGPAALNDPAPRAPQLENTGIWQAAPILVSGASAYRKGEFLYQDWLYDDRGATTNGPSAPTRYNRSGRYTYPTDVGTYYENLADLDEVRLKPTATDTAFRLTFNAMSNPALVGTTVALGGSAGTLRAVPFGANAAWPAEVFVTVRGTTGTVSDAATGAALATIPVTNDYERRQVEFRVPFSVYDPRGKTAVRVAAASGLWNAAANAYHVPGTTATATTPGGAGTNVPNPPAFFNVAFRFNEPNPALGTFTRWRDGVQGSVLAATTLLDGVQTHDLSVFHAEVNFAKLAAGSDDDLPGTATGVPQRGFINRVYASPYETQQGIGNPAAPDLFKERGCRPDSLRSADGTASCVPQFAGRLQNYSLFIPDKAPPEAGYGLISDLHGAGDNYNRNPPVTVERTLQLADAGTGSLVFITQGRGGAYWWAGQASAEIWNVMRDILAHYKVDRDKIVAGGISQGGYGSIMQAAAFPDLYAAAIPHVPCVSAGTGYNGTNAPGGAGTFLLPMLDSLRHVPTVVSAGERDSTCAWEHEMGNKAIRDRLDALGYRYEHWSFPAAGHTFAMQACNGISPKPCAYSFLSDFLEGLVPLKRVSNPARVTYVTSDARNQPEYGVVGDHAYWISGLTLRDPAKFYGKVDVLSHGLGEGAAVPNPTQKSTGSDFASGQTIAYNVYNRWFRTLAAGPAVAKRNEVDITASNVSRLVIDGVRAGVDCQAKLNVNSDGPLEVVIGGCLAGDLNLDHQVDCRDVAAIRALAGTGRQDSRYDVRADLTRDGRIDAADADAALKSVAGGSCPA</sequence>
<dbReference type="SUPFAM" id="SSF63446">
    <property type="entry name" value="Type I dockerin domain"/>
    <property type="match status" value="1"/>
</dbReference>
<dbReference type="SUPFAM" id="SSF53474">
    <property type="entry name" value="alpha/beta-Hydrolases"/>
    <property type="match status" value="1"/>
</dbReference>
<dbReference type="GO" id="GO:0008236">
    <property type="term" value="F:serine-type peptidase activity"/>
    <property type="evidence" value="ECO:0007669"/>
    <property type="project" value="InterPro"/>
</dbReference>
<dbReference type="AlphaFoldDB" id="A0A0K8NZI4"/>
<dbReference type="Gene3D" id="1.10.1330.10">
    <property type="entry name" value="Dockerin domain"/>
    <property type="match status" value="1"/>
</dbReference>
<dbReference type="GO" id="GO:0004553">
    <property type="term" value="F:hydrolase activity, hydrolyzing O-glycosyl compounds"/>
    <property type="evidence" value="ECO:0007669"/>
    <property type="project" value="InterPro"/>
</dbReference>
<dbReference type="InterPro" id="IPR002105">
    <property type="entry name" value="Dockerin_1_rpt"/>
</dbReference>
<gene>
    <name evidence="2" type="ORF">ISF6_1569</name>
</gene>
<dbReference type="GO" id="GO:0006508">
    <property type="term" value="P:proteolysis"/>
    <property type="evidence" value="ECO:0007669"/>
    <property type="project" value="InterPro"/>
</dbReference>
<dbReference type="EMBL" id="BBYR01000028">
    <property type="protein sequence ID" value="GAP35796.1"/>
    <property type="molecule type" value="Genomic_DNA"/>
</dbReference>
<organism evidence="2 3">
    <name type="scientific">Piscinibacter sakaiensis</name>
    <name type="common">Ideonella sakaiensis</name>
    <dbReference type="NCBI Taxonomy" id="1547922"/>
    <lineage>
        <taxon>Bacteria</taxon>
        <taxon>Pseudomonadati</taxon>
        <taxon>Pseudomonadota</taxon>
        <taxon>Betaproteobacteria</taxon>
        <taxon>Burkholderiales</taxon>
        <taxon>Sphaerotilaceae</taxon>
        <taxon>Piscinibacter</taxon>
    </lineage>
</organism>
<dbReference type="STRING" id="1547922.ISF6_1569"/>
<evidence type="ECO:0000259" key="1">
    <source>
        <dbReference type="Pfam" id="PF00326"/>
    </source>
</evidence>
<dbReference type="Gene3D" id="2.60.40.1190">
    <property type="match status" value="1"/>
</dbReference>
<keyword evidence="3" id="KW-1185">Reference proteome</keyword>
<dbReference type="Pfam" id="PF00404">
    <property type="entry name" value="Dockerin_1"/>
    <property type="match status" value="1"/>
</dbReference>
<proteinExistence type="predicted"/>
<dbReference type="InterPro" id="IPR029058">
    <property type="entry name" value="AB_hydrolase_fold"/>
</dbReference>
<evidence type="ECO:0000313" key="2">
    <source>
        <dbReference type="EMBL" id="GAP35796.1"/>
    </source>
</evidence>
<dbReference type="InterPro" id="IPR036439">
    <property type="entry name" value="Dockerin_dom_sf"/>
</dbReference>
<dbReference type="InterPro" id="IPR001375">
    <property type="entry name" value="Peptidase_S9_cat"/>
</dbReference>
<comment type="caution">
    <text evidence="2">The sequence shown here is derived from an EMBL/GenBank/DDBJ whole genome shotgun (WGS) entry which is preliminary data.</text>
</comment>
<name>A0A0K8NZI4_PISS1</name>
<accession>A0A0K8NZI4</accession>
<feature type="domain" description="Peptidase S9 prolyl oligopeptidase catalytic" evidence="1">
    <location>
        <begin position="451"/>
        <end position="512"/>
    </location>
</feature>
<dbReference type="Pfam" id="PF00326">
    <property type="entry name" value="Peptidase_S9"/>
    <property type="match status" value="1"/>
</dbReference>
<dbReference type="GO" id="GO:0000272">
    <property type="term" value="P:polysaccharide catabolic process"/>
    <property type="evidence" value="ECO:0007669"/>
    <property type="project" value="InterPro"/>
</dbReference>
<reference evidence="3" key="1">
    <citation type="submission" date="2015-07" db="EMBL/GenBank/DDBJ databases">
        <title>Discovery of a poly(ethylene terephthalate assimilation.</title>
        <authorList>
            <person name="Yoshida S."/>
            <person name="Hiraga K."/>
            <person name="Takehana T."/>
            <person name="Taniguchi I."/>
            <person name="Yamaji H."/>
            <person name="Maeda Y."/>
            <person name="Toyohara K."/>
            <person name="Miyamoto K."/>
            <person name="Kimura Y."/>
            <person name="Oda K."/>
        </authorList>
    </citation>
    <scope>NUCLEOTIDE SEQUENCE [LARGE SCALE GENOMIC DNA]</scope>
    <source>
        <strain evidence="3">NBRC 110686 / TISTR 2288 / 201-F6</strain>
    </source>
</reference>
<dbReference type="Gene3D" id="3.40.50.1820">
    <property type="entry name" value="alpha/beta hydrolase"/>
    <property type="match status" value="1"/>
</dbReference>
<evidence type="ECO:0000313" key="3">
    <source>
        <dbReference type="Proteomes" id="UP000037660"/>
    </source>
</evidence>
<protein>
    <recommendedName>
        <fullName evidence="1">Peptidase S9 prolyl oligopeptidase catalytic domain-containing protein</fullName>
    </recommendedName>
</protein>